<dbReference type="PANTHER" id="PTHR33164">
    <property type="entry name" value="TRANSCRIPTIONAL REGULATOR, MARR FAMILY"/>
    <property type="match status" value="1"/>
</dbReference>
<dbReference type="Proteomes" id="UP001164794">
    <property type="component" value="Chromosome"/>
</dbReference>
<dbReference type="GO" id="GO:0003677">
    <property type="term" value="F:DNA binding"/>
    <property type="evidence" value="ECO:0007669"/>
    <property type="project" value="UniProtKB-KW"/>
</dbReference>
<evidence type="ECO:0000256" key="3">
    <source>
        <dbReference type="ARBA" id="ARBA00023163"/>
    </source>
</evidence>
<gene>
    <name evidence="6" type="ORF">NB645_10260</name>
    <name evidence="5" type="ORF">NB646_00970</name>
</gene>
<protein>
    <submittedName>
        <fullName evidence="5">Winged helix DNA-binding protein</fullName>
    </submittedName>
</protein>
<name>A0A9E9L822_9BURK</name>
<evidence type="ECO:0000313" key="5">
    <source>
        <dbReference type="EMBL" id="WAV91369.1"/>
    </source>
</evidence>
<dbReference type="GO" id="GO:0006950">
    <property type="term" value="P:response to stress"/>
    <property type="evidence" value="ECO:0007669"/>
    <property type="project" value="TreeGrafter"/>
</dbReference>
<reference evidence="5" key="2">
    <citation type="journal article" date="2022" name="Front. Microbiol.">
        <title>New perspectives on an old grouping: The genomic and phenotypic variability of Oxalobacter formigenes and the implications for calcium oxalate stone prevention.</title>
        <authorList>
            <person name="Chmiel J.A."/>
            <person name="Carr C."/>
            <person name="Stuivenberg G.A."/>
            <person name="Venema R."/>
            <person name="Chanyi R.M."/>
            <person name="Al K.F."/>
            <person name="Giguere D."/>
            <person name="Say H."/>
            <person name="Akouris P.P."/>
            <person name="Dominguez Romero S.A."/>
            <person name="Kwong A."/>
            <person name="Tai V."/>
            <person name="Koval S.F."/>
            <person name="Razvi H."/>
            <person name="Bjazevic J."/>
            <person name="Burton J.P."/>
        </authorList>
    </citation>
    <scope>NUCLEOTIDE SEQUENCE</scope>
    <source>
        <strain evidence="5">OxK</strain>
    </source>
</reference>
<dbReference type="SMART" id="SM00347">
    <property type="entry name" value="HTH_MARR"/>
    <property type="match status" value="1"/>
</dbReference>
<evidence type="ECO:0000256" key="1">
    <source>
        <dbReference type="ARBA" id="ARBA00023015"/>
    </source>
</evidence>
<feature type="domain" description="HTH marR-type" evidence="4">
    <location>
        <begin position="14"/>
        <end position="147"/>
    </location>
</feature>
<dbReference type="InterPro" id="IPR039422">
    <property type="entry name" value="MarR/SlyA-like"/>
</dbReference>
<dbReference type="Gene3D" id="1.10.10.10">
    <property type="entry name" value="Winged helix-like DNA-binding domain superfamily/Winged helix DNA-binding domain"/>
    <property type="match status" value="1"/>
</dbReference>
<dbReference type="AlphaFoldDB" id="A0A9E9L822"/>
<dbReference type="InterPro" id="IPR036388">
    <property type="entry name" value="WH-like_DNA-bd_sf"/>
</dbReference>
<dbReference type="PROSITE" id="PS01117">
    <property type="entry name" value="HTH_MARR_1"/>
    <property type="match status" value="1"/>
</dbReference>
<dbReference type="PROSITE" id="PS50995">
    <property type="entry name" value="HTH_MARR_2"/>
    <property type="match status" value="1"/>
</dbReference>
<dbReference type="InterPro" id="IPR023187">
    <property type="entry name" value="Tscrpt_reg_MarR-type_CS"/>
</dbReference>
<organism evidence="5">
    <name type="scientific">Oxalobacter aliiformigenes</name>
    <dbReference type="NCBI Taxonomy" id="2946593"/>
    <lineage>
        <taxon>Bacteria</taxon>
        <taxon>Pseudomonadati</taxon>
        <taxon>Pseudomonadota</taxon>
        <taxon>Betaproteobacteria</taxon>
        <taxon>Burkholderiales</taxon>
        <taxon>Oxalobacteraceae</taxon>
        <taxon>Oxalobacter</taxon>
    </lineage>
</organism>
<evidence type="ECO:0000256" key="2">
    <source>
        <dbReference type="ARBA" id="ARBA00023125"/>
    </source>
</evidence>
<dbReference type="RefSeq" id="WP_269264614.1">
    <property type="nucleotide sequence ID" value="NZ_CP098248.1"/>
</dbReference>
<accession>A0A9E9L822</accession>
<dbReference type="GO" id="GO:0003700">
    <property type="term" value="F:DNA-binding transcription factor activity"/>
    <property type="evidence" value="ECO:0007669"/>
    <property type="project" value="InterPro"/>
</dbReference>
<dbReference type="Pfam" id="PF13463">
    <property type="entry name" value="HTH_27"/>
    <property type="match status" value="1"/>
</dbReference>
<dbReference type="EMBL" id="CP098248">
    <property type="protein sequence ID" value="WAV97146.1"/>
    <property type="molecule type" value="Genomic_DNA"/>
</dbReference>
<keyword evidence="2 5" id="KW-0238">DNA-binding</keyword>
<dbReference type="PRINTS" id="PR00598">
    <property type="entry name" value="HTHMARR"/>
</dbReference>
<keyword evidence="1" id="KW-0805">Transcription regulation</keyword>
<reference evidence="6" key="1">
    <citation type="journal article" date="2022" name="Front. Microbiol.">
        <title>New perspectives on an old grouping: The genomic and phenotypic variability of Oxalobacter formigenes and the implications for calcium oxalate stone prevention.</title>
        <authorList>
            <person name="Chmiel J.A."/>
            <person name="Carr C."/>
            <person name="Stuivenberg G.A."/>
            <person name="Venema R."/>
            <person name="Chanyi R.M."/>
            <person name="Al K.F."/>
            <person name="Giguere D."/>
            <person name="Say H."/>
            <person name="Akouris P.P."/>
            <person name="Dominguez Romero S.A."/>
            <person name="Kwong A."/>
            <person name="Tai V."/>
            <person name="Koval S.F."/>
            <person name="Razvi H."/>
            <person name="Bjazevic J."/>
            <person name="Burton J.P."/>
        </authorList>
    </citation>
    <scope>NUCLEOTIDE SEQUENCE</scope>
    <source>
        <strain evidence="6">HOxNP-1</strain>
    </source>
</reference>
<dbReference type="InterPro" id="IPR036390">
    <property type="entry name" value="WH_DNA-bd_sf"/>
</dbReference>
<dbReference type="Proteomes" id="UP001164819">
    <property type="component" value="Chromosome"/>
</dbReference>
<keyword evidence="3" id="KW-0804">Transcription</keyword>
<dbReference type="SUPFAM" id="SSF46785">
    <property type="entry name" value="Winged helix' DNA-binding domain"/>
    <property type="match status" value="1"/>
</dbReference>
<dbReference type="InterPro" id="IPR000835">
    <property type="entry name" value="HTH_MarR-typ"/>
</dbReference>
<dbReference type="PANTHER" id="PTHR33164:SF64">
    <property type="entry name" value="TRANSCRIPTIONAL REGULATOR SLYA"/>
    <property type="match status" value="1"/>
</dbReference>
<sequence>MQIISEMDAYDRKRMKLMMSLTQTSKAYKAMADRRVSGFGLSQAMALPAVMISRMGNHVRLSDVAELLDLAPSSLVRIMDQLIEAGLLVRVEDESDRRAKILTLTDEGLKRVDLIEQAFSPFRRELLKDVTEEDIDACQRVFDALGGAIRKYDDSRET</sequence>
<evidence type="ECO:0000313" key="6">
    <source>
        <dbReference type="EMBL" id="WAV97146.1"/>
    </source>
</evidence>
<evidence type="ECO:0000313" key="7">
    <source>
        <dbReference type="Proteomes" id="UP001164794"/>
    </source>
</evidence>
<evidence type="ECO:0000259" key="4">
    <source>
        <dbReference type="PROSITE" id="PS50995"/>
    </source>
</evidence>
<keyword evidence="7" id="KW-1185">Reference proteome</keyword>
<dbReference type="EMBL" id="CP098251">
    <property type="protein sequence ID" value="WAV91369.1"/>
    <property type="molecule type" value="Genomic_DNA"/>
</dbReference>
<proteinExistence type="predicted"/>